<proteinExistence type="predicted"/>
<protein>
    <submittedName>
        <fullName evidence="1">Uncharacterized protein</fullName>
    </submittedName>
</protein>
<name>A0A379CFY9_9FIRM</name>
<evidence type="ECO:0000313" key="2">
    <source>
        <dbReference type="Proteomes" id="UP000255101"/>
    </source>
</evidence>
<dbReference type="EMBL" id="UGTB01000004">
    <property type="protein sequence ID" value="SUB61024.1"/>
    <property type="molecule type" value="Genomic_DNA"/>
</dbReference>
<dbReference type="RefSeq" id="WP_002845643.1">
    <property type="nucleotide sequence ID" value="NZ_FOVA01000002.1"/>
</dbReference>
<reference evidence="1 2" key="1">
    <citation type="submission" date="2018-06" db="EMBL/GenBank/DDBJ databases">
        <authorList>
            <consortium name="Pathogen Informatics"/>
            <person name="Doyle S."/>
        </authorList>
    </citation>
    <scope>NUCLEOTIDE SEQUENCE [LARGE SCALE GENOMIC DNA]</scope>
    <source>
        <strain evidence="1 2">NCTC11460</strain>
    </source>
</reference>
<dbReference type="Proteomes" id="UP000255101">
    <property type="component" value="Unassembled WGS sequence"/>
</dbReference>
<dbReference type="AlphaFoldDB" id="A0A379CFY9"/>
<sequence length="62" mass="7369">MIEELRNRAEQAKTLYRSNVIDRKEAEKDIKPYLKVANDKSKELAKKYNQKPRLISMAAYLR</sequence>
<organism evidence="1 2">
    <name type="scientific">Peptostreptococcus anaerobius</name>
    <dbReference type="NCBI Taxonomy" id="1261"/>
    <lineage>
        <taxon>Bacteria</taxon>
        <taxon>Bacillati</taxon>
        <taxon>Bacillota</taxon>
        <taxon>Clostridia</taxon>
        <taxon>Peptostreptococcales</taxon>
        <taxon>Peptostreptococcaceae</taxon>
        <taxon>Peptostreptococcus</taxon>
    </lineage>
</organism>
<accession>A0A379CFY9</accession>
<gene>
    <name evidence="1" type="ORF">NCTC11460_00941</name>
</gene>
<evidence type="ECO:0000313" key="1">
    <source>
        <dbReference type="EMBL" id="SUB61024.1"/>
    </source>
</evidence>